<keyword evidence="3 5" id="KW-0408">Iron</keyword>
<keyword evidence="4" id="KW-1015">Disulfide bond</keyword>
<evidence type="ECO:0000256" key="1">
    <source>
        <dbReference type="ARBA" id="ARBA00022617"/>
    </source>
</evidence>
<keyword evidence="8" id="KW-0503">Monooxygenase</keyword>
<dbReference type="Gene3D" id="2.60.120.310">
    <property type="entry name" value="Copper type II, ascorbate-dependent monooxygenase, N-terminal domain"/>
    <property type="match status" value="1"/>
</dbReference>
<dbReference type="Pfam" id="PF03712">
    <property type="entry name" value="Cu2_monoox_C"/>
    <property type="match status" value="1"/>
</dbReference>
<reference evidence="8" key="1">
    <citation type="journal article" date="2015" name="ISME J.">
        <title>Draft Genome Sequence of Streptomyces incarnatus NRRL8089, which Produces the Nucleoside Antibiotic Sinefungin.</title>
        <authorList>
            <person name="Oshima K."/>
            <person name="Hattori M."/>
            <person name="Shimizu H."/>
            <person name="Fukuda K."/>
            <person name="Nemoto M."/>
            <person name="Inagaki K."/>
            <person name="Tamura T."/>
        </authorList>
    </citation>
    <scope>NUCLEOTIDE SEQUENCE</scope>
    <source>
        <strain evidence="8">FACHB-1375</strain>
    </source>
</reference>
<evidence type="ECO:0000256" key="3">
    <source>
        <dbReference type="ARBA" id="ARBA00023004"/>
    </source>
</evidence>
<dbReference type="AlphaFoldDB" id="A0A926VDU6"/>
<evidence type="ECO:0000256" key="5">
    <source>
        <dbReference type="PROSITE-ProRule" id="PRU00433"/>
    </source>
</evidence>
<organism evidence="8 9">
    <name type="scientific">Aerosakkonema funiforme FACHB-1375</name>
    <dbReference type="NCBI Taxonomy" id="2949571"/>
    <lineage>
        <taxon>Bacteria</taxon>
        <taxon>Bacillati</taxon>
        <taxon>Cyanobacteriota</taxon>
        <taxon>Cyanophyceae</taxon>
        <taxon>Oscillatoriophycideae</taxon>
        <taxon>Aerosakkonematales</taxon>
        <taxon>Aerosakkonemataceae</taxon>
        <taxon>Aerosakkonema</taxon>
    </lineage>
</organism>
<dbReference type="InterPro" id="IPR014784">
    <property type="entry name" value="Cu2_ascorb_mOase-like_C"/>
</dbReference>
<accession>A0A926VDU6</accession>
<dbReference type="EMBL" id="JACJPW010000030">
    <property type="protein sequence ID" value="MBD2182041.1"/>
    <property type="molecule type" value="Genomic_DNA"/>
</dbReference>
<keyword evidence="2 5" id="KW-0479">Metal-binding</keyword>
<comment type="caution">
    <text evidence="8">The sequence shown here is derived from an EMBL/GenBank/DDBJ whole genome shotgun (WGS) entry which is preliminary data.</text>
</comment>
<dbReference type="SUPFAM" id="SSF49742">
    <property type="entry name" value="PHM/PNGase F"/>
    <property type="match status" value="2"/>
</dbReference>
<dbReference type="GO" id="GO:0009055">
    <property type="term" value="F:electron transfer activity"/>
    <property type="evidence" value="ECO:0007669"/>
    <property type="project" value="InterPro"/>
</dbReference>
<proteinExistence type="predicted"/>
<evidence type="ECO:0000313" key="9">
    <source>
        <dbReference type="Proteomes" id="UP000641646"/>
    </source>
</evidence>
<evidence type="ECO:0000259" key="7">
    <source>
        <dbReference type="PROSITE" id="PS51007"/>
    </source>
</evidence>
<evidence type="ECO:0000256" key="4">
    <source>
        <dbReference type="ARBA" id="ARBA00023157"/>
    </source>
</evidence>
<evidence type="ECO:0000256" key="6">
    <source>
        <dbReference type="SAM" id="MobiDB-lite"/>
    </source>
</evidence>
<feature type="domain" description="Cytochrome c" evidence="7">
    <location>
        <begin position="50"/>
        <end position="133"/>
    </location>
</feature>
<dbReference type="PROSITE" id="PS51007">
    <property type="entry name" value="CYTC"/>
    <property type="match status" value="1"/>
</dbReference>
<sequence>MKPALTIYRVILVLAVILAAAFAVGVPVSLANESIASLSQAGNQPTTSVTYTKDIAPILNQNCATCHRPGQVAPFSLLTYQDAANHAEEIAWATSSRYMPPWKAVPGYGEFKNSRRLSDREIALIQEWLNTGTVEGDAADLPPTPEFPEGGWQLGLPDLILKVPQPYTVEAADGDRYQCFVLPLNLPEDLYVRAIEIKPGNYKAVHHANLHQAASDEARRWDAEYPGLGYPCLGENKNHWADIIYMWTPGMLANYLPDGVSSVIPQGSDLILENHYPATANGMTDRSSVGIYLASTKPQKLATKLLFGQYNLEIPPGEPHYKVTATRTIPIDVQVIDVKPHMHFLGREMKVRAILPDGTIEPMISVKDWNFNWQLDYEYSHPLNLPKGTKLEMEAYFDNSSDNPYNPNDPPKTVTWGMYSKDEMCDLYATVMVNNNQEELRRINEFNATVTTEPEMLNASASDPDPAMQLNRTHS</sequence>
<dbReference type="Gene3D" id="2.60.120.230">
    <property type="match status" value="1"/>
</dbReference>
<dbReference type="InterPro" id="IPR008977">
    <property type="entry name" value="PHM/PNGase_F_dom_sf"/>
</dbReference>
<dbReference type="GO" id="GO:0005507">
    <property type="term" value="F:copper ion binding"/>
    <property type="evidence" value="ECO:0007669"/>
    <property type="project" value="InterPro"/>
</dbReference>
<feature type="region of interest" description="Disordered" evidence="6">
    <location>
        <begin position="455"/>
        <end position="475"/>
    </location>
</feature>
<dbReference type="GO" id="GO:0016715">
    <property type="term" value="F:oxidoreductase activity, acting on paired donors, with incorporation or reduction of molecular oxygen, reduced ascorbate as one donor, and incorporation of one atom of oxygen"/>
    <property type="evidence" value="ECO:0007669"/>
    <property type="project" value="InterPro"/>
</dbReference>
<keyword evidence="1 5" id="KW-0349">Heme</keyword>
<reference evidence="8" key="2">
    <citation type="submission" date="2020-08" db="EMBL/GenBank/DDBJ databases">
        <authorList>
            <person name="Chen M."/>
            <person name="Teng W."/>
            <person name="Zhao L."/>
            <person name="Hu C."/>
            <person name="Zhou Y."/>
            <person name="Han B."/>
            <person name="Song L."/>
            <person name="Shu W."/>
        </authorList>
    </citation>
    <scope>NUCLEOTIDE SEQUENCE</scope>
    <source>
        <strain evidence="8">FACHB-1375</strain>
    </source>
</reference>
<keyword evidence="9" id="KW-1185">Reference proteome</keyword>
<dbReference type="InterPro" id="IPR036939">
    <property type="entry name" value="Cu2_ascorb_mOase_N_sf"/>
</dbReference>
<dbReference type="InterPro" id="IPR024548">
    <property type="entry name" value="Cu2_monoox_C"/>
</dbReference>
<name>A0A926VDU6_9CYAN</name>
<protein>
    <submittedName>
        <fullName evidence="8">Ascorbate-dependent monooxygenase</fullName>
    </submittedName>
</protein>
<dbReference type="GO" id="GO:0020037">
    <property type="term" value="F:heme binding"/>
    <property type="evidence" value="ECO:0007669"/>
    <property type="project" value="InterPro"/>
</dbReference>
<dbReference type="RefSeq" id="WP_190464853.1">
    <property type="nucleotide sequence ID" value="NZ_JACJPW010000030.1"/>
</dbReference>
<keyword evidence="8" id="KW-0560">Oxidoreductase</keyword>
<evidence type="ECO:0000313" key="8">
    <source>
        <dbReference type="EMBL" id="MBD2182041.1"/>
    </source>
</evidence>
<dbReference type="SUPFAM" id="SSF46626">
    <property type="entry name" value="Cytochrome c"/>
    <property type="match status" value="1"/>
</dbReference>
<evidence type="ECO:0000256" key="2">
    <source>
        <dbReference type="ARBA" id="ARBA00022723"/>
    </source>
</evidence>
<dbReference type="InterPro" id="IPR009056">
    <property type="entry name" value="Cyt_c-like_dom"/>
</dbReference>
<dbReference type="Proteomes" id="UP000641646">
    <property type="component" value="Unassembled WGS sequence"/>
</dbReference>
<dbReference type="InterPro" id="IPR036909">
    <property type="entry name" value="Cyt_c-like_dom_sf"/>
</dbReference>
<gene>
    <name evidence="8" type="ORF">H6G03_13140</name>
</gene>